<accession>A0ACB5SA59</accession>
<comment type="caution">
    <text evidence="1">The sequence shown here is derived from an EMBL/GenBank/DDBJ whole genome shotgun (WGS) entry which is preliminary data.</text>
</comment>
<keyword evidence="2" id="KW-1185">Reference proteome</keyword>
<dbReference type="Proteomes" id="UP001165186">
    <property type="component" value="Unassembled WGS sequence"/>
</dbReference>
<sequence length="226" mass="24895">MELWAELTRASVAWSRFFHQHYSATCLGLTMNPLRLLVYSTTIALAVAAPTQCDDAPTGQPTVALDRVSLPGSYGAITEPQDLLAVQQIQRTLNLYPFAIDGKQYDLLDEIFFPSAWSNYSALMGAFDSLPALKTGLRDILAKVNTQHGLTSQLIEVAKGGTTARTATYFSAMHFGTGAYAGQSVWAWGTYEDNWVRNSSTGEWKIVERTLDYPPGSLYGNTSIFY</sequence>
<name>A0ACB5SA59_9PEZI</name>
<protein>
    <submittedName>
        <fullName evidence="1">Uncharacterized protein</fullName>
    </submittedName>
</protein>
<proteinExistence type="predicted"/>
<evidence type="ECO:0000313" key="1">
    <source>
        <dbReference type="EMBL" id="GME32445.1"/>
    </source>
</evidence>
<evidence type="ECO:0000313" key="2">
    <source>
        <dbReference type="Proteomes" id="UP001165186"/>
    </source>
</evidence>
<reference evidence="1" key="1">
    <citation type="submission" date="2024-09" db="EMBL/GenBank/DDBJ databases">
        <title>Draft Genome Sequences of Neofusicoccum parvum.</title>
        <authorList>
            <person name="Ashida A."/>
            <person name="Camagna M."/>
            <person name="Tanaka A."/>
            <person name="Takemoto D."/>
        </authorList>
    </citation>
    <scope>NUCLEOTIDE SEQUENCE</scope>
    <source>
        <strain evidence="1">PPO83</strain>
    </source>
</reference>
<organism evidence="1 2">
    <name type="scientific">Neofusicoccum parvum</name>
    <dbReference type="NCBI Taxonomy" id="310453"/>
    <lineage>
        <taxon>Eukaryota</taxon>
        <taxon>Fungi</taxon>
        <taxon>Dikarya</taxon>
        <taxon>Ascomycota</taxon>
        <taxon>Pezizomycotina</taxon>
        <taxon>Dothideomycetes</taxon>
        <taxon>Dothideomycetes incertae sedis</taxon>
        <taxon>Botryosphaeriales</taxon>
        <taxon>Botryosphaeriaceae</taxon>
        <taxon>Neofusicoccum</taxon>
    </lineage>
</organism>
<gene>
    <name evidence="1" type="primary">g3915</name>
    <name evidence="1" type="ORF">NpPPO83_00003915</name>
</gene>
<dbReference type="EMBL" id="BSXG01000220">
    <property type="protein sequence ID" value="GME32445.1"/>
    <property type="molecule type" value="Genomic_DNA"/>
</dbReference>